<evidence type="ECO:0000256" key="1">
    <source>
        <dbReference type="ARBA" id="ARBA00010231"/>
    </source>
</evidence>
<keyword evidence="3" id="KW-0460">Magnesium</keyword>
<name>A0A850PRN1_9MYCO</name>
<dbReference type="SUPFAM" id="SSF53738">
    <property type="entry name" value="Phosphoglucomutase, first 3 domains"/>
    <property type="match status" value="1"/>
</dbReference>
<proteinExistence type="inferred from homology"/>
<dbReference type="AlphaFoldDB" id="A0A850PRN1"/>
<feature type="non-terminal residue" evidence="6">
    <location>
        <position position="139"/>
    </location>
</feature>
<dbReference type="GO" id="GO:0008973">
    <property type="term" value="F:phosphopentomutase activity"/>
    <property type="evidence" value="ECO:0007669"/>
    <property type="project" value="TreeGrafter"/>
</dbReference>
<gene>
    <name evidence="6" type="ORF">HLY00_3639</name>
</gene>
<feature type="domain" description="Alpha-D-phosphohexomutase alpha/beta/alpha" evidence="5">
    <location>
        <begin position="41"/>
        <end position="139"/>
    </location>
</feature>
<dbReference type="GO" id="GO:0006166">
    <property type="term" value="P:purine ribonucleoside salvage"/>
    <property type="evidence" value="ECO:0007669"/>
    <property type="project" value="TreeGrafter"/>
</dbReference>
<keyword evidence="4 6" id="KW-0413">Isomerase</keyword>
<dbReference type="GO" id="GO:0005975">
    <property type="term" value="P:carbohydrate metabolic process"/>
    <property type="evidence" value="ECO:0007669"/>
    <property type="project" value="InterPro"/>
</dbReference>
<dbReference type="GO" id="GO:0046872">
    <property type="term" value="F:metal ion binding"/>
    <property type="evidence" value="ECO:0007669"/>
    <property type="project" value="UniProtKB-KW"/>
</dbReference>
<dbReference type="InterPro" id="IPR016055">
    <property type="entry name" value="A-D-PHexomutase_a/b/a-I/II/III"/>
</dbReference>
<dbReference type="Pfam" id="PF02878">
    <property type="entry name" value="PGM_PMM_I"/>
    <property type="match status" value="1"/>
</dbReference>
<accession>A0A850PRN1</accession>
<organism evidence="6 7">
    <name type="scientific">Mycolicibacterium hippocampi</name>
    <dbReference type="NCBI Taxonomy" id="659824"/>
    <lineage>
        <taxon>Bacteria</taxon>
        <taxon>Bacillati</taxon>
        <taxon>Actinomycetota</taxon>
        <taxon>Actinomycetes</taxon>
        <taxon>Mycobacteriales</taxon>
        <taxon>Mycobacteriaceae</taxon>
        <taxon>Mycolicibacterium</taxon>
    </lineage>
</organism>
<dbReference type="PANTHER" id="PTHR45745">
    <property type="entry name" value="PHOSPHOMANNOMUTASE 45A"/>
    <property type="match status" value="1"/>
</dbReference>
<comment type="similarity">
    <text evidence="1">Belongs to the phosphohexose mutase family.</text>
</comment>
<keyword evidence="2" id="KW-0479">Metal-binding</keyword>
<dbReference type="PANTHER" id="PTHR45745:SF1">
    <property type="entry name" value="PHOSPHOGLUCOMUTASE 2B-RELATED"/>
    <property type="match status" value="1"/>
</dbReference>
<comment type="caution">
    <text evidence="6">The sequence shown here is derived from an EMBL/GenBank/DDBJ whole genome shotgun (WGS) entry which is preliminary data.</text>
</comment>
<dbReference type="Proteomes" id="UP000570517">
    <property type="component" value="Unassembled WGS sequence"/>
</dbReference>
<dbReference type="Gene3D" id="3.40.120.10">
    <property type="entry name" value="Alpha-D-Glucose-1,6-Bisphosphate, subunit A, domain 3"/>
    <property type="match status" value="1"/>
</dbReference>
<evidence type="ECO:0000256" key="4">
    <source>
        <dbReference type="ARBA" id="ARBA00023235"/>
    </source>
</evidence>
<reference evidence="6 7" key="1">
    <citation type="submission" date="2020-05" db="EMBL/GenBank/DDBJ databases">
        <title>Draft genome sequence of Mycobacterium hippocampi DL, isolated from European seabass, Dicentrarchus labrax, reared in fish farms.</title>
        <authorList>
            <person name="Stathopoulou P."/>
            <person name="Asimakis E."/>
            <person name="Tzokas K."/>
            <person name="Batargias C."/>
            <person name="Tsiamis G."/>
        </authorList>
    </citation>
    <scope>NUCLEOTIDE SEQUENCE [LARGE SCALE GENOMIC DNA]</scope>
    <source>
        <strain evidence="6 7">DL</strain>
    </source>
</reference>
<protein>
    <submittedName>
        <fullName evidence="6">Phosphomannomutase</fullName>
        <ecNumber evidence="6">5.4.2.8</ecNumber>
    </submittedName>
</protein>
<dbReference type="InterPro" id="IPR005844">
    <property type="entry name" value="A-D-PHexomutase_a/b/a-I"/>
</dbReference>
<evidence type="ECO:0000313" key="6">
    <source>
        <dbReference type="EMBL" id="NVN52969.1"/>
    </source>
</evidence>
<dbReference type="EC" id="5.4.2.8" evidence="6"/>
<evidence type="ECO:0000256" key="2">
    <source>
        <dbReference type="ARBA" id="ARBA00022723"/>
    </source>
</evidence>
<evidence type="ECO:0000313" key="7">
    <source>
        <dbReference type="Proteomes" id="UP000570517"/>
    </source>
</evidence>
<keyword evidence="7" id="KW-1185">Reference proteome</keyword>
<evidence type="ECO:0000259" key="5">
    <source>
        <dbReference type="Pfam" id="PF02878"/>
    </source>
</evidence>
<dbReference type="GO" id="GO:0004615">
    <property type="term" value="F:phosphomannomutase activity"/>
    <property type="evidence" value="ECO:0007669"/>
    <property type="project" value="UniProtKB-EC"/>
</dbReference>
<dbReference type="EMBL" id="JABFYL010000047">
    <property type="protein sequence ID" value="NVN52969.1"/>
    <property type="molecule type" value="Genomic_DNA"/>
</dbReference>
<sequence>MSDLADVVAEWIAHDPDPGSAAELAACSDDELAGRFATPLTFGTAGLRGPLRAGPNGMNLAVVLRATWGVARVLTDRSLDSAVVVGYDARHRSAEFGRAVAEVFAAQGFSVTLMPSPVPTPAVAFAVRTMGAAAGVQIT</sequence>
<evidence type="ECO:0000256" key="3">
    <source>
        <dbReference type="ARBA" id="ARBA00022842"/>
    </source>
</evidence>